<name>A0ABX8XGY1_SHEPU</name>
<protein>
    <submittedName>
        <fullName evidence="1">Type I-F CRISPR-associated protein Csy1</fullName>
    </submittedName>
</protein>
<dbReference type="Proteomes" id="UP000827084">
    <property type="component" value="Chromosome"/>
</dbReference>
<dbReference type="EMBL" id="CP080635">
    <property type="protein sequence ID" value="QYX74491.1"/>
    <property type="molecule type" value="Genomic_DNA"/>
</dbReference>
<reference evidence="1 2" key="1">
    <citation type="submission" date="2021-08" db="EMBL/GenBank/DDBJ databases">
        <title>Shewanella putrefaciens YZ-J, complete genome.</title>
        <authorList>
            <person name="Yi Z."/>
        </authorList>
    </citation>
    <scope>NUCLEOTIDE SEQUENCE [LARGE SCALE GENOMIC DNA]</scope>
    <source>
        <strain evidence="1 2">YZ-J</strain>
    </source>
</reference>
<evidence type="ECO:0000313" key="1">
    <source>
        <dbReference type="EMBL" id="QYX74491.1"/>
    </source>
</evidence>
<dbReference type="RefSeq" id="WP_025008607.1">
    <property type="nucleotide sequence ID" value="NZ_BMPK01000003.1"/>
</dbReference>
<organism evidence="1 2">
    <name type="scientific">Shewanella putrefaciens</name>
    <name type="common">Pseudomonas putrefaciens</name>
    <dbReference type="NCBI Taxonomy" id="24"/>
    <lineage>
        <taxon>Bacteria</taxon>
        <taxon>Pseudomonadati</taxon>
        <taxon>Pseudomonadota</taxon>
        <taxon>Gammaproteobacteria</taxon>
        <taxon>Alteromonadales</taxon>
        <taxon>Shewanellaceae</taxon>
        <taxon>Shewanella</taxon>
    </lineage>
</organism>
<dbReference type="NCBIfam" id="TIGR02564">
    <property type="entry name" value="cas_Csy1"/>
    <property type="match status" value="1"/>
</dbReference>
<sequence length="432" mass="48919">MMDSAISEFFADRKSAWLKKNIKASMSDVEIKALEIECETQFSLANWLPNAASRAGQIAISTHPCTFSHPSSRKNKNGYVTSIIAHSEKANDGFLRSGNVEVAADALGNAAALDVYKFLSLVLADGETLIQHLERDSEQAVNLLAAANKEIYPDYQTLKQAFLAMTATSSESITSSKIKQVYFPLNRGNSVNGHLASIEYHQLSLLTASGIVFELRQRLDAMRFGETIKEARDKKKTNQFHQGYKEIYNLTTIGYGGTKPQNISVLNNQNGGKAHLLLSLPPNLKNRDVHFPHSDFFSQTLRYTQCKNQFQALHQLYRGDDNNMHIRVQRDDYYQSVIDHVIEKMWQVRSVAQAQFRREDSLLPTVQQTWLCEHTKILRETTDDWLDVICNAITGFLFHGYEKTLGSKAIKFGDAEYRQMQKIVLSNKEALR</sequence>
<dbReference type="Pfam" id="PF09611">
    <property type="entry name" value="Cas_Csy1"/>
    <property type="match status" value="1"/>
</dbReference>
<accession>A0ABX8XGY1</accession>
<keyword evidence="2" id="KW-1185">Reference proteome</keyword>
<evidence type="ECO:0000313" key="2">
    <source>
        <dbReference type="Proteomes" id="UP000827084"/>
    </source>
</evidence>
<dbReference type="InterPro" id="IPR013397">
    <property type="entry name" value="CRISPR-assoc_prot_Csy1"/>
</dbReference>
<proteinExistence type="predicted"/>
<dbReference type="GeneID" id="67443376"/>
<gene>
    <name evidence="1" type="primary">csy1</name>
    <name evidence="1" type="ORF">K3G22_08910</name>
</gene>